<comment type="caution">
    <text evidence="7">The sequence shown here is derived from an EMBL/GenBank/DDBJ whole genome shotgun (WGS) entry which is preliminary data.</text>
</comment>
<evidence type="ECO:0000256" key="1">
    <source>
        <dbReference type="ARBA" id="ARBA00004417"/>
    </source>
</evidence>
<feature type="domain" description="ABC transporter" evidence="6">
    <location>
        <begin position="8"/>
        <end position="256"/>
    </location>
</feature>
<evidence type="ECO:0000259" key="6">
    <source>
        <dbReference type="PROSITE" id="PS50893"/>
    </source>
</evidence>
<dbReference type="Pfam" id="PF00005">
    <property type="entry name" value="ABC_tran"/>
    <property type="match status" value="1"/>
</dbReference>
<evidence type="ECO:0000313" key="7">
    <source>
        <dbReference type="EMBL" id="NTS31107.1"/>
    </source>
</evidence>
<dbReference type="EMBL" id="JABUMX010000001">
    <property type="protein sequence ID" value="NTS31107.1"/>
    <property type="molecule type" value="Genomic_DNA"/>
</dbReference>
<dbReference type="InterPro" id="IPR003439">
    <property type="entry name" value="ABC_transporter-like_ATP-bd"/>
</dbReference>
<dbReference type="SMART" id="SM00382">
    <property type="entry name" value="AAA"/>
    <property type="match status" value="1"/>
</dbReference>
<dbReference type="InterPro" id="IPR003593">
    <property type="entry name" value="AAA+_ATPase"/>
</dbReference>
<keyword evidence="4" id="KW-0547">Nucleotide-binding</keyword>
<gene>
    <name evidence="7" type="ORF">HQ945_07555</name>
</gene>
<evidence type="ECO:0000256" key="5">
    <source>
        <dbReference type="ARBA" id="ARBA00022840"/>
    </source>
</evidence>
<protein>
    <submittedName>
        <fullName evidence="7">ABC transporter ATP-binding protein</fullName>
    </submittedName>
</protein>
<dbReference type="PROSITE" id="PS00211">
    <property type="entry name" value="ABC_TRANSPORTER_1"/>
    <property type="match status" value="1"/>
</dbReference>
<dbReference type="RefSeq" id="WP_162737218.1">
    <property type="nucleotide sequence ID" value="NZ_JABUMX010000001.1"/>
</dbReference>
<evidence type="ECO:0000313" key="8">
    <source>
        <dbReference type="Proteomes" id="UP000550508"/>
    </source>
</evidence>
<evidence type="ECO:0000256" key="4">
    <source>
        <dbReference type="ARBA" id="ARBA00022741"/>
    </source>
</evidence>
<dbReference type="GO" id="GO:0005524">
    <property type="term" value="F:ATP binding"/>
    <property type="evidence" value="ECO:0007669"/>
    <property type="project" value="UniProtKB-KW"/>
</dbReference>
<comment type="subcellular location">
    <subcellularLocation>
        <location evidence="1">Cell inner membrane</location>
        <topology evidence="1">Peripheral membrane protein</topology>
    </subcellularLocation>
</comment>
<dbReference type="CDD" id="cd03257">
    <property type="entry name" value="ABC_NikE_OppD_transporters"/>
    <property type="match status" value="1"/>
</dbReference>
<evidence type="ECO:0000256" key="2">
    <source>
        <dbReference type="ARBA" id="ARBA00005417"/>
    </source>
</evidence>
<dbReference type="AlphaFoldDB" id="A0A849VSP5"/>
<dbReference type="GO" id="GO:0055085">
    <property type="term" value="P:transmembrane transport"/>
    <property type="evidence" value="ECO:0007669"/>
    <property type="project" value="UniProtKB-ARBA"/>
</dbReference>
<keyword evidence="3" id="KW-0813">Transport</keyword>
<dbReference type="GO" id="GO:0016887">
    <property type="term" value="F:ATP hydrolysis activity"/>
    <property type="evidence" value="ECO:0007669"/>
    <property type="project" value="InterPro"/>
</dbReference>
<dbReference type="NCBIfam" id="TIGR01727">
    <property type="entry name" value="oligo_HPY"/>
    <property type="match status" value="1"/>
</dbReference>
<organism evidence="7 8">
    <name type="scientific">Phyllobacterium pellucidum</name>
    <dbReference type="NCBI Taxonomy" id="2740464"/>
    <lineage>
        <taxon>Bacteria</taxon>
        <taxon>Pseudomonadati</taxon>
        <taxon>Pseudomonadota</taxon>
        <taxon>Alphaproteobacteria</taxon>
        <taxon>Hyphomicrobiales</taxon>
        <taxon>Phyllobacteriaceae</taxon>
        <taxon>Phyllobacterium</taxon>
    </lineage>
</organism>
<dbReference type="Proteomes" id="UP000550508">
    <property type="component" value="Unassembled WGS sequence"/>
</dbReference>
<evidence type="ECO:0000256" key="3">
    <source>
        <dbReference type="ARBA" id="ARBA00022448"/>
    </source>
</evidence>
<dbReference type="InterPro" id="IPR027417">
    <property type="entry name" value="P-loop_NTPase"/>
</dbReference>
<dbReference type="InterPro" id="IPR050319">
    <property type="entry name" value="ABC_transp_ATP-bind"/>
</dbReference>
<dbReference type="InterPro" id="IPR013563">
    <property type="entry name" value="Oligopep_ABC_C"/>
</dbReference>
<dbReference type="PANTHER" id="PTHR43776">
    <property type="entry name" value="TRANSPORT ATP-BINDING PROTEIN"/>
    <property type="match status" value="1"/>
</dbReference>
<dbReference type="Pfam" id="PF08352">
    <property type="entry name" value="oligo_HPY"/>
    <property type="match status" value="1"/>
</dbReference>
<reference evidence="7 8" key="1">
    <citation type="submission" date="2020-05" db="EMBL/GenBank/DDBJ databases">
        <authorList>
            <person name="Kim M.K."/>
        </authorList>
    </citation>
    <scope>NUCLEOTIDE SEQUENCE [LARGE SCALE GENOMIC DNA]</scope>
    <source>
        <strain evidence="7 8">BT25</strain>
    </source>
</reference>
<keyword evidence="5 7" id="KW-0067">ATP-binding</keyword>
<dbReference type="GO" id="GO:0015833">
    <property type="term" value="P:peptide transport"/>
    <property type="evidence" value="ECO:0007669"/>
    <property type="project" value="InterPro"/>
</dbReference>
<sequence length="342" mass="37425">MMRETALIEANNLSVAVPRSSRWFPSRKPDLDILVDVSVAVKPGEIVCMVGESGSGKTTFGRALLGLVRPSAGQIVFDGTPLPDFSPPSFKRIRREASLLFQDPVTSFDPRQRIASILAEPRRIARSGSVARSEIEELARKAGLVSPLLSKFPHALSGGQARRAAVARALSVVPRLIVADEPTAGLDVSVQGGVLNLFLDIREEFRTSFLIITHNLSIARHVSDRIVILYLGRVLESGPAREIFRAPRHPYTRALLDSEPIPNPAKRREAPPVIGEVPGLAARPSGCEFHTRCAFAQDRCRHERPLQTAISAEHEVACHYPLTPRLTVVGPPPQRLPKTANR</sequence>
<dbReference type="SUPFAM" id="SSF52540">
    <property type="entry name" value="P-loop containing nucleoside triphosphate hydrolases"/>
    <property type="match status" value="1"/>
</dbReference>
<name>A0A849VSP5_9HYPH</name>
<accession>A0A849VSP5</accession>
<comment type="similarity">
    <text evidence="2">Belongs to the ABC transporter superfamily.</text>
</comment>
<keyword evidence="8" id="KW-1185">Reference proteome</keyword>
<dbReference type="InterPro" id="IPR017871">
    <property type="entry name" value="ABC_transporter-like_CS"/>
</dbReference>
<proteinExistence type="inferred from homology"/>
<dbReference type="PANTHER" id="PTHR43776:SF7">
    <property type="entry name" value="D,D-DIPEPTIDE TRANSPORT ATP-BINDING PROTEIN DDPF-RELATED"/>
    <property type="match status" value="1"/>
</dbReference>
<dbReference type="Gene3D" id="3.40.50.300">
    <property type="entry name" value="P-loop containing nucleotide triphosphate hydrolases"/>
    <property type="match status" value="1"/>
</dbReference>
<dbReference type="PROSITE" id="PS50893">
    <property type="entry name" value="ABC_TRANSPORTER_2"/>
    <property type="match status" value="1"/>
</dbReference>
<dbReference type="GO" id="GO:0005886">
    <property type="term" value="C:plasma membrane"/>
    <property type="evidence" value="ECO:0007669"/>
    <property type="project" value="UniProtKB-SubCell"/>
</dbReference>